<feature type="compositionally biased region" description="Acidic residues" evidence="3">
    <location>
        <begin position="480"/>
        <end position="499"/>
    </location>
</feature>
<dbReference type="PANTHER" id="PTHR21531">
    <property type="entry name" value="LOW-TEMPERATURE VIABILITY PROTEIN LTV1-RELATED"/>
    <property type="match status" value="1"/>
</dbReference>
<dbReference type="AlphaFoldDB" id="A0A4Y7M5Q4"/>
<feature type="domain" description="Non-canonical purine NTP phosphatase/PRRC1" evidence="4">
    <location>
        <begin position="195"/>
        <end position="281"/>
    </location>
</feature>
<organism evidence="5">
    <name type="scientific">Daphnia hispanica</name>
    <dbReference type="NCBI Taxonomy" id="575233"/>
    <lineage>
        <taxon>Eukaryota</taxon>
        <taxon>Metazoa</taxon>
        <taxon>Ecdysozoa</taxon>
        <taxon>Arthropoda</taxon>
        <taxon>Crustacea</taxon>
        <taxon>Branchiopoda</taxon>
        <taxon>Diplostraca</taxon>
        <taxon>Cladocera</taxon>
        <taxon>Anomopoda</taxon>
        <taxon>Daphniidae</taxon>
        <taxon>Daphnia</taxon>
    </lineage>
</organism>
<feature type="region of interest" description="Disordered" evidence="3">
    <location>
        <begin position="1"/>
        <end position="31"/>
    </location>
</feature>
<name>A0A4Y7M5Q4_9CRUS</name>
<evidence type="ECO:0000256" key="3">
    <source>
        <dbReference type="SAM" id="MobiDB-lite"/>
    </source>
</evidence>
<dbReference type="GO" id="GO:0000056">
    <property type="term" value="P:ribosomal small subunit export from nucleus"/>
    <property type="evidence" value="ECO:0007669"/>
    <property type="project" value="TreeGrafter"/>
</dbReference>
<dbReference type="EMBL" id="LR006227">
    <property type="protein sequence ID" value="SVE75846.1"/>
    <property type="molecule type" value="mRNA"/>
</dbReference>
<dbReference type="SUPFAM" id="SSF52972">
    <property type="entry name" value="ITPase-like"/>
    <property type="match status" value="1"/>
</dbReference>
<dbReference type="InterPro" id="IPR007307">
    <property type="entry name" value="Ltv1"/>
</dbReference>
<feature type="region of interest" description="Disordered" evidence="3">
    <location>
        <begin position="718"/>
        <end position="746"/>
    </location>
</feature>
<proteinExistence type="evidence at transcript level"/>
<comment type="similarity">
    <text evidence="1">Belongs to the LTV1 family.</text>
</comment>
<feature type="region of interest" description="Disordered" evidence="3">
    <location>
        <begin position="614"/>
        <end position="634"/>
    </location>
</feature>
<dbReference type="InterPro" id="IPR029001">
    <property type="entry name" value="ITPase-like_fam"/>
</dbReference>
<reference evidence="5" key="1">
    <citation type="submission" date="2018-08" db="EMBL/GenBank/DDBJ databases">
        <authorList>
            <person name="Cornetti L."/>
        </authorList>
    </citation>
    <scope>NUCLEOTIDE SEQUENCE</scope>
    <source>
        <strain evidence="5">PT-GA-1</strain>
    </source>
</reference>
<feature type="region of interest" description="Disordered" evidence="3">
    <location>
        <begin position="336"/>
        <end position="355"/>
    </location>
</feature>
<dbReference type="GO" id="GO:0005634">
    <property type="term" value="C:nucleus"/>
    <property type="evidence" value="ECO:0007669"/>
    <property type="project" value="TreeGrafter"/>
</dbReference>
<dbReference type="InterPro" id="IPR026533">
    <property type="entry name" value="NTPase/PRRC1"/>
</dbReference>
<dbReference type="GO" id="GO:0030688">
    <property type="term" value="C:preribosome, small subunit precursor"/>
    <property type="evidence" value="ECO:0007669"/>
    <property type="project" value="TreeGrafter"/>
</dbReference>
<dbReference type="Pfam" id="PF01931">
    <property type="entry name" value="NTPase_I-T"/>
    <property type="match status" value="1"/>
</dbReference>
<dbReference type="Gene3D" id="3.90.950.10">
    <property type="match status" value="1"/>
</dbReference>
<evidence type="ECO:0000313" key="5">
    <source>
        <dbReference type="EMBL" id="SVE75846.1"/>
    </source>
</evidence>
<dbReference type="GO" id="GO:0042274">
    <property type="term" value="P:ribosomal small subunit biogenesis"/>
    <property type="evidence" value="ECO:0007669"/>
    <property type="project" value="InterPro"/>
</dbReference>
<dbReference type="PANTHER" id="PTHR21531:SF0">
    <property type="entry name" value="PROTEIN LTV1 HOMOLOG"/>
    <property type="match status" value="1"/>
</dbReference>
<dbReference type="Pfam" id="PF04180">
    <property type="entry name" value="LTV"/>
    <property type="match status" value="2"/>
</dbReference>
<protein>
    <recommendedName>
        <fullName evidence="2">Protein LTV1 homolog</fullName>
    </recommendedName>
</protein>
<dbReference type="GO" id="GO:0005829">
    <property type="term" value="C:cytosol"/>
    <property type="evidence" value="ECO:0007669"/>
    <property type="project" value="TreeGrafter"/>
</dbReference>
<evidence type="ECO:0000256" key="2">
    <source>
        <dbReference type="ARBA" id="ARBA00021561"/>
    </source>
</evidence>
<dbReference type="FunFam" id="3.90.950.10:FF:000017">
    <property type="entry name" value="Protein PRRC1-B"/>
    <property type="match status" value="1"/>
</dbReference>
<feature type="region of interest" description="Disordered" evidence="3">
    <location>
        <begin position="473"/>
        <end position="499"/>
    </location>
</feature>
<accession>A0A4Y7M5Q4</accession>
<gene>
    <name evidence="5" type="primary">EOG090X08PQ</name>
</gene>
<sequence length="774" mass="86259">MLNQQEDGENGFELVDKPKEGNITEGPTPLPTWINPPTSLPLNLMAGPPPLVLPAGQLFPTTSTPTVANSQFFTGQSGLQSQMSLNLPILLPISPIAEIGETHHNVPVATSDLEICVLESPVAPNMKDIADRLNEQPSRGSGLFGWMKEAMPGKAMLAKVAEKARSSVDTMITTLDPQMKEFIYSGGDIDIAVASAKELKVSSVREAFQTVFGKATVKGYESQSIGTAAQPVGFVSALQAARERIANLRTSGTVLPQQPVVSVEGFVVELFSDNWFEMNCLLLEDPIRNISVQPKTKKFIDKKNAVTFNLVHRSQKDPLAADEKAPQRVLVPIALKPEKNAESSSSSKTVEPGQQKEELAKLGIYFDDDYNYLQHLRDVKQTAEWELAEDNKNSRVWKAPVVKGISDHPYKLTLPSSVFQSGVEEKVGLLNRAAPHSGPRPDLDPDIVAAMDDDFNFDDPDNELEDDFITFANGAHSDAETDEDDEDSNIDGEEEEDDDVLCDMRSDCGQRSPDNDDTKSRFTEYSMTSSVIRRNAQLSLLDDRFEQLMVQYDDEEMGALDCEEIEGHITLQDEEVLKLADAYEYDKTEGIRLGREIGKVAREEVEGAVERYLEKYESDDDQDSSSSEGEQERKWDCESILSTYSNIYNHPKLISEPHNSKIIKVCPKTGVPLNILGKPGLTKKFLEQLDQETGMSKKNCAETQSIISTLSTISIRPKDETPEQRTERKKLVKEYRQERRKEKKANALAFKEEKKLQEKQNINNRKNVSGIKLL</sequence>
<evidence type="ECO:0000259" key="4">
    <source>
        <dbReference type="Pfam" id="PF01931"/>
    </source>
</evidence>
<evidence type="ECO:0000256" key="1">
    <source>
        <dbReference type="ARBA" id="ARBA00009078"/>
    </source>
</evidence>
<feature type="compositionally biased region" description="Acidic residues" evidence="3">
    <location>
        <begin position="1"/>
        <end position="10"/>
    </location>
</feature>